<dbReference type="Proteomes" id="UP001241605">
    <property type="component" value="Chromosome"/>
</dbReference>
<evidence type="ECO:0000256" key="2">
    <source>
        <dbReference type="ARBA" id="ARBA00009772"/>
    </source>
</evidence>
<dbReference type="PRINTS" id="PR00953">
    <property type="entry name" value="TYPE3IMRPROT"/>
</dbReference>
<feature type="transmembrane region" description="Helical" evidence="7">
    <location>
        <begin position="165"/>
        <end position="187"/>
    </location>
</feature>
<comment type="similarity">
    <text evidence="2">Belongs to the FliR/MopE/SpaR family.</text>
</comment>
<accession>A0ABY8QPL4</accession>
<feature type="transmembrane region" description="Helical" evidence="7">
    <location>
        <begin position="66"/>
        <end position="84"/>
    </location>
</feature>
<keyword evidence="9" id="KW-1185">Reference proteome</keyword>
<feature type="transmembrane region" description="Helical" evidence="7">
    <location>
        <begin position="194"/>
        <end position="224"/>
    </location>
</feature>
<evidence type="ECO:0000256" key="5">
    <source>
        <dbReference type="ARBA" id="ARBA00022989"/>
    </source>
</evidence>
<dbReference type="EMBL" id="CP124616">
    <property type="protein sequence ID" value="WGW05772.1"/>
    <property type="molecule type" value="Genomic_DNA"/>
</dbReference>
<reference evidence="8 9" key="1">
    <citation type="submission" date="2023-05" db="EMBL/GenBank/DDBJ databases">
        <title>YMD87, complete Genome.</title>
        <authorList>
            <person name="Zhang J."/>
            <person name="Xu X."/>
        </authorList>
    </citation>
    <scope>NUCLEOTIDE SEQUENCE [LARGE SCALE GENOMIC DNA]</scope>
    <source>
        <strain evidence="8 9">YMD87</strain>
    </source>
</reference>
<dbReference type="InterPro" id="IPR002010">
    <property type="entry name" value="T3SS_IM_R"/>
</dbReference>
<dbReference type="PANTHER" id="PTHR30065:SF8">
    <property type="entry name" value="FLAGELLAR BIOSYNTHETIC PROTEIN FLIR"/>
    <property type="match status" value="1"/>
</dbReference>
<feature type="transmembrane region" description="Helical" evidence="7">
    <location>
        <begin position="27"/>
        <end position="45"/>
    </location>
</feature>
<protein>
    <submittedName>
        <fullName evidence="8">Flagellar biosynthetic protein FliR</fullName>
    </submittedName>
</protein>
<organism evidence="8 9">
    <name type="scientific">Tropicibacter oceani</name>
    <dbReference type="NCBI Taxonomy" id="3058420"/>
    <lineage>
        <taxon>Bacteria</taxon>
        <taxon>Pseudomonadati</taxon>
        <taxon>Pseudomonadota</taxon>
        <taxon>Alphaproteobacteria</taxon>
        <taxon>Rhodobacterales</taxon>
        <taxon>Roseobacteraceae</taxon>
        <taxon>Tropicibacter</taxon>
    </lineage>
</organism>
<evidence type="ECO:0000313" key="9">
    <source>
        <dbReference type="Proteomes" id="UP001241605"/>
    </source>
</evidence>
<keyword evidence="8" id="KW-0282">Flagellum</keyword>
<keyword evidence="3" id="KW-1003">Cell membrane</keyword>
<keyword evidence="6 7" id="KW-0472">Membrane</keyword>
<dbReference type="PANTHER" id="PTHR30065">
    <property type="entry name" value="FLAGELLAR BIOSYNTHETIC PROTEIN FLIR"/>
    <property type="match status" value="1"/>
</dbReference>
<name>A0ABY8QPL4_9RHOB</name>
<keyword evidence="8" id="KW-0966">Cell projection</keyword>
<feature type="transmembrane region" description="Helical" evidence="7">
    <location>
        <begin position="104"/>
        <end position="122"/>
    </location>
</feature>
<keyword evidence="5 7" id="KW-1133">Transmembrane helix</keyword>
<evidence type="ECO:0000256" key="6">
    <source>
        <dbReference type="ARBA" id="ARBA00023136"/>
    </source>
</evidence>
<evidence type="ECO:0000256" key="7">
    <source>
        <dbReference type="SAM" id="Phobius"/>
    </source>
</evidence>
<proteinExistence type="inferred from homology"/>
<evidence type="ECO:0000256" key="4">
    <source>
        <dbReference type="ARBA" id="ARBA00022692"/>
    </source>
</evidence>
<evidence type="ECO:0000313" key="8">
    <source>
        <dbReference type="EMBL" id="WGW05772.1"/>
    </source>
</evidence>
<comment type="subcellular location">
    <subcellularLocation>
        <location evidence="1">Cell membrane</location>
        <topology evidence="1">Multi-pass membrane protein</topology>
    </subcellularLocation>
</comment>
<evidence type="ECO:0000256" key="3">
    <source>
        <dbReference type="ARBA" id="ARBA00022475"/>
    </source>
</evidence>
<dbReference type="Pfam" id="PF01311">
    <property type="entry name" value="Bac_export_1"/>
    <property type="match status" value="1"/>
</dbReference>
<keyword evidence="4 7" id="KW-0812">Transmembrane</keyword>
<gene>
    <name evidence="8" type="ORF">QF118_03555</name>
</gene>
<keyword evidence="8" id="KW-0969">Cilium</keyword>
<sequence length="236" mass="24411">MVFFRVGAAMAVLPALGEQMLSSRVKLVLALVLTSVVAPAVLPNMDLPTMGMGGFVSALVTESLSGLFMGIMLRLFILAIQMAGSIAAQATSLAQIFGGQGLDPLPAVGHILTISALALLMATGFHVKAAAYLVLSYDILPPFAFPDPSAVADAGRAQVGKSVALGFSLAAPFVILSVLYNLTLGVINKAMPQLMVAFVGAPVITLGSIGMLLLCAPIILSVWLEALEGFLANPFR</sequence>
<evidence type="ECO:0000256" key="1">
    <source>
        <dbReference type="ARBA" id="ARBA00004651"/>
    </source>
</evidence>